<name>A0A1C6KGP0_9FIRM</name>
<dbReference type="AlphaFoldDB" id="A0A1C6KGP0"/>
<dbReference type="EMBL" id="FMHG01000085">
    <property type="protein sequence ID" value="SCJ93453.1"/>
    <property type="molecule type" value="Genomic_DNA"/>
</dbReference>
<gene>
    <name evidence="1" type="ORF">SAMEA3545359_02925</name>
</gene>
<sequence length="72" mass="7804">MYVAGAGKFAYHMDSTLYGDWDVAGVPPAGMFMNADRSGILPDKLYLLGDAIYTGTGGALKLLAYRHEDEED</sequence>
<organism evidence="1">
    <name type="scientific">uncultured Anaerotruncus sp</name>
    <dbReference type="NCBI Taxonomy" id="905011"/>
    <lineage>
        <taxon>Bacteria</taxon>
        <taxon>Bacillati</taxon>
        <taxon>Bacillota</taxon>
        <taxon>Clostridia</taxon>
        <taxon>Eubacteriales</taxon>
        <taxon>Oscillospiraceae</taxon>
        <taxon>Anaerotruncus</taxon>
        <taxon>environmental samples</taxon>
    </lineage>
</organism>
<protein>
    <submittedName>
        <fullName evidence="1">Uncharacterized protein</fullName>
    </submittedName>
</protein>
<accession>A0A1C6KGP0</accession>
<evidence type="ECO:0000313" key="1">
    <source>
        <dbReference type="EMBL" id="SCJ93453.1"/>
    </source>
</evidence>
<reference evidence="1" key="1">
    <citation type="submission" date="2015-09" db="EMBL/GenBank/DDBJ databases">
        <authorList>
            <consortium name="Pathogen Informatics"/>
        </authorList>
    </citation>
    <scope>NUCLEOTIDE SEQUENCE</scope>
    <source>
        <strain evidence="1">2789STDY5834896</strain>
    </source>
</reference>
<proteinExistence type="predicted"/>